<reference evidence="2" key="1">
    <citation type="journal article" date="2020" name="Stud. Mycol.">
        <title>101 Dothideomycetes genomes: a test case for predicting lifestyles and emergence of pathogens.</title>
        <authorList>
            <person name="Haridas S."/>
            <person name="Albert R."/>
            <person name="Binder M."/>
            <person name="Bloem J."/>
            <person name="Labutti K."/>
            <person name="Salamov A."/>
            <person name="Andreopoulos B."/>
            <person name="Baker S."/>
            <person name="Barry K."/>
            <person name="Bills G."/>
            <person name="Bluhm B."/>
            <person name="Cannon C."/>
            <person name="Castanera R."/>
            <person name="Culley D."/>
            <person name="Daum C."/>
            <person name="Ezra D."/>
            <person name="Gonzalez J."/>
            <person name="Henrissat B."/>
            <person name="Kuo A."/>
            <person name="Liang C."/>
            <person name="Lipzen A."/>
            <person name="Lutzoni F."/>
            <person name="Magnuson J."/>
            <person name="Mondo S."/>
            <person name="Nolan M."/>
            <person name="Ohm R."/>
            <person name="Pangilinan J."/>
            <person name="Park H.-J."/>
            <person name="Ramirez L."/>
            <person name="Alfaro M."/>
            <person name="Sun H."/>
            <person name="Tritt A."/>
            <person name="Yoshinaga Y."/>
            <person name="Zwiers L.-H."/>
            <person name="Turgeon B."/>
            <person name="Goodwin S."/>
            <person name="Spatafora J."/>
            <person name="Crous P."/>
            <person name="Grigoriev I."/>
        </authorList>
    </citation>
    <scope>NUCLEOTIDE SEQUENCE</scope>
    <source>
        <strain evidence="2">CBS 130266</strain>
    </source>
</reference>
<evidence type="ECO:0000313" key="2">
    <source>
        <dbReference type="EMBL" id="KAF2432182.1"/>
    </source>
</evidence>
<evidence type="ECO:0000313" key="3">
    <source>
        <dbReference type="Proteomes" id="UP000800235"/>
    </source>
</evidence>
<feature type="transmembrane region" description="Helical" evidence="1">
    <location>
        <begin position="127"/>
        <end position="148"/>
    </location>
</feature>
<feature type="transmembrane region" description="Helical" evidence="1">
    <location>
        <begin position="266"/>
        <end position="287"/>
    </location>
</feature>
<proteinExistence type="predicted"/>
<dbReference type="EMBL" id="MU007027">
    <property type="protein sequence ID" value="KAF2432182.1"/>
    <property type="molecule type" value="Genomic_DNA"/>
</dbReference>
<evidence type="ECO:0008006" key="4">
    <source>
        <dbReference type="Google" id="ProtNLM"/>
    </source>
</evidence>
<evidence type="ECO:0000256" key="1">
    <source>
        <dbReference type="SAM" id="Phobius"/>
    </source>
</evidence>
<dbReference type="AlphaFoldDB" id="A0A9P4NV44"/>
<dbReference type="GO" id="GO:0005789">
    <property type="term" value="C:endoplasmic reticulum membrane"/>
    <property type="evidence" value="ECO:0007669"/>
    <property type="project" value="TreeGrafter"/>
</dbReference>
<sequence>MVNKYGQWHDFCRDSGSLRATIPVCNLFNESPAQQFGSSASGFGGCDLQGIGLSEGRKLANLGSILFAAIAILLSLFLIWRSNVKKAAVGRREMQLFLFGYVVIEICEIFTVGGFPLNGGVRRAFSAAHIAAVTATSWILMLNGVVGYQLLEDGTAISMALVFGSSLAFFVGTGYIALDTGFGWTDFWKSSLESPNQSYALYTLYLLIPLFFIVVFFLLEGFLVLRILGEKKPMLYLLLAALFFAIGQIFQFVISVHICNSTNGKINGGLFETLFTLLAVGTIWKFWSSITEDDWPMPGSADGNQGYT</sequence>
<keyword evidence="3" id="KW-1185">Reference proteome</keyword>
<dbReference type="OrthoDB" id="5582162at2759"/>
<gene>
    <name evidence="2" type="ORF">EJ08DRAFT_585984</name>
</gene>
<dbReference type="Proteomes" id="UP000800235">
    <property type="component" value="Unassembled WGS sequence"/>
</dbReference>
<accession>A0A9P4NV44</accession>
<name>A0A9P4NV44_9PEZI</name>
<keyword evidence="1" id="KW-1133">Transmembrane helix</keyword>
<dbReference type="PANTHER" id="PTHR35329:SF1">
    <property type="entry name" value="CHITIN SYNTHASE EXPORT CHAPERONE"/>
    <property type="match status" value="1"/>
</dbReference>
<dbReference type="InterPro" id="IPR022057">
    <property type="entry name" value="Chs7"/>
</dbReference>
<feature type="transmembrane region" description="Helical" evidence="1">
    <location>
        <begin position="235"/>
        <end position="254"/>
    </location>
</feature>
<comment type="caution">
    <text evidence="2">The sequence shown here is derived from an EMBL/GenBank/DDBJ whole genome shotgun (WGS) entry which is preliminary data.</text>
</comment>
<protein>
    <recommendedName>
        <fullName evidence="4">Chitin synthase export chaperone</fullName>
    </recommendedName>
</protein>
<keyword evidence="1" id="KW-0472">Membrane</keyword>
<organism evidence="2 3">
    <name type="scientific">Tothia fuscella</name>
    <dbReference type="NCBI Taxonomy" id="1048955"/>
    <lineage>
        <taxon>Eukaryota</taxon>
        <taxon>Fungi</taxon>
        <taxon>Dikarya</taxon>
        <taxon>Ascomycota</taxon>
        <taxon>Pezizomycotina</taxon>
        <taxon>Dothideomycetes</taxon>
        <taxon>Pleosporomycetidae</taxon>
        <taxon>Venturiales</taxon>
        <taxon>Cylindrosympodiaceae</taxon>
        <taxon>Tothia</taxon>
    </lineage>
</organism>
<feature type="transmembrane region" description="Helical" evidence="1">
    <location>
        <begin position="96"/>
        <end position="115"/>
    </location>
</feature>
<keyword evidence="1" id="KW-0812">Transmembrane</keyword>
<dbReference type="GO" id="GO:0006457">
    <property type="term" value="P:protein folding"/>
    <property type="evidence" value="ECO:0007669"/>
    <property type="project" value="TreeGrafter"/>
</dbReference>
<feature type="transmembrane region" description="Helical" evidence="1">
    <location>
        <begin position="62"/>
        <end position="84"/>
    </location>
</feature>
<feature type="transmembrane region" description="Helical" evidence="1">
    <location>
        <begin position="198"/>
        <end position="223"/>
    </location>
</feature>
<feature type="transmembrane region" description="Helical" evidence="1">
    <location>
        <begin position="160"/>
        <end position="178"/>
    </location>
</feature>
<dbReference type="GO" id="GO:0051082">
    <property type="term" value="F:unfolded protein binding"/>
    <property type="evidence" value="ECO:0007669"/>
    <property type="project" value="TreeGrafter"/>
</dbReference>
<dbReference type="Pfam" id="PF12271">
    <property type="entry name" value="Chs7"/>
    <property type="match status" value="1"/>
</dbReference>
<dbReference type="PANTHER" id="PTHR35329">
    <property type="entry name" value="CHITIN SYNTHASE EXPORT CHAPERONE"/>
    <property type="match status" value="1"/>
</dbReference>